<dbReference type="PANTHER" id="PTHR10150">
    <property type="entry name" value="DNA REPAIR ENDONUCLEASE XPF"/>
    <property type="match status" value="1"/>
</dbReference>
<keyword evidence="6" id="KW-0378">Hydrolase</keyword>
<dbReference type="InterPro" id="IPR047520">
    <property type="entry name" value="XPF_nuclease"/>
</dbReference>
<name>A0A9P6VYR0_MAUEX</name>
<evidence type="ECO:0000313" key="13">
    <source>
        <dbReference type="Proteomes" id="UP000750334"/>
    </source>
</evidence>
<keyword evidence="3" id="KW-0540">Nuclease</keyword>
<evidence type="ECO:0000256" key="6">
    <source>
        <dbReference type="ARBA" id="ARBA00022801"/>
    </source>
</evidence>
<evidence type="ECO:0000256" key="10">
    <source>
        <dbReference type="SAM" id="MobiDB-lite"/>
    </source>
</evidence>
<dbReference type="Gene3D" id="1.10.150.20">
    <property type="entry name" value="5' to 3' exonuclease, C-terminal subdomain"/>
    <property type="match status" value="1"/>
</dbReference>
<dbReference type="GO" id="GO:0000736">
    <property type="term" value="P:double-strand break repair via single-strand annealing, removal of nonhomologous ends"/>
    <property type="evidence" value="ECO:0007669"/>
    <property type="project" value="TreeGrafter"/>
</dbReference>
<keyword evidence="7" id="KW-0238">DNA-binding</keyword>
<evidence type="ECO:0000256" key="9">
    <source>
        <dbReference type="ARBA" id="ARBA00023242"/>
    </source>
</evidence>
<keyword evidence="5" id="KW-0227">DNA damage</keyword>
<feature type="region of interest" description="Disordered" evidence="10">
    <location>
        <begin position="27"/>
        <end position="78"/>
    </location>
</feature>
<evidence type="ECO:0000259" key="11">
    <source>
        <dbReference type="SMART" id="SM00891"/>
    </source>
</evidence>
<organism evidence="12 13">
    <name type="scientific">Maudiozyma exigua</name>
    <name type="common">Yeast</name>
    <name type="synonym">Kazachstania exigua</name>
    <dbReference type="NCBI Taxonomy" id="34358"/>
    <lineage>
        <taxon>Eukaryota</taxon>
        <taxon>Fungi</taxon>
        <taxon>Dikarya</taxon>
        <taxon>Ascomycota</taxon>
        <taxon>Saccharomycotina</taxon>
        <taxon>Saccharomycetes</taxon>
        <taxon>Saccharomycetales</taxon>
        <taxon>Saccharomycetaceae</taxon>
        <taxon>Maudiozyma</taxon>
    </lineage>
</organism>
<evidence type="ECO:0000313" key="12">
    <source>
        <dbReference type="EMBL" id="KAG0658814.1"/>
    </source>
</evidence>
<gene>
    <name evidence="12" type="ORF">C6P45_002066</name>
</gene>
<dbReference type="GO" id="GO:0000014">
    <property type="term" value="F:single-stranded DNA endodeoxyribonuclease activity"/>
    <property type="evidence" value="ECO:0007669"/>
    <property type="project" value="TreeGrafter"/>
</dbReference>
<evidence type="ECO:0000256" key="7">
    <source>
        <dbReference type="ARBA" id="ARBA00023125"/>
    </source>
</evidence>
<keyword evidence="13" id="KW-1185">Reference proteome</keyword>
<sequence length="1089" mass="124842">MGGLFVQDEDLEDDVLQQELQKQEQLITSKSVNKEGDSLNIEGNVVRNNGIGDNSKTLEDDSKITEDKEGEEKKQEDDDVQLYPLIPIDEEQENDLKPNIDDIRSVDVQLNVELPFQVQVIENCLVSDDALTILGKGLGVTNIVANLLHILSTPTKVNGELKRSLVIVLNATTTDNRELHRSLQEFTWLDSNDDNDDSTADTINETPFHIVTSDSLSVEKRRKLYLEGGVISVTSRILIVDLLSGILHPNKVTGMVVLNVDSLKNLSNESFILEIYRSQNRWGFIKGFSESPESFTMEFSPLLKRMKELRFKNILLWPRFRVEISSILNKNSHANKVIEVKVSLTNSMSQIQFGLIECLNKCIGELNRKNSSLALDWWNGESSLDVNFIKSINSVMMPNWHRISYESKQLIKDIRFLIYLQKLLLNADAVDFYEEIQTSIDANKPSVSRKYSESPWLMAEESQFVISYARKRVYDKEEYVLEEMPKWEQLMGILEDIAQSRLNKGQIGPTLIVCSDDHTATQLSRLLKTGNSKKGLRKLMLSKLQYYKERREERKRVLNEVRDKHSQPTELDVSTTFSKDEVTSKRRRTRGAAVVSQVQRMKTAGAGEDIEGAIDSYNMINEINGINSEETSDTESLISEPDAADNFADQILTQFENDEEEETDTGTYDKGFMLNQYANDIQNEVTREKWEEQISSIEFINPCDQIIIEKFSNIDDETLLQEIKPSFIIMFEPDLTFIRRVEIYRTIQNQELMIYFMYYTESIEEQRHLSAIKREKDAFSKLIKENAQLASHFEAPEDISHFKNLAERKIKMNKLNNRNTRNAGGQNHSNNFTQDVVIVDTREFNASLPGLLFRYGVRVIPAMLSVGDYIIAPDICLERKSISDLIGSLQNNRLVSQCKKMLAYYKYSVLLIEFDENQSFSLEPFSERKNYRKADLSTTHAISSKLSQDEIQSKLAKLVIKFSTLKIIWSSSPLQTINIILELKLGREQPDPNEAISYGTHMRKNAKSKTSSSSSKESKDNENFASLLNVDGISKIDYFNLRKKVKQYKKLMRMTTEQLIDITGDSTLANKIFDFIQEQKEIQEESDGT</sequence>
<dbReference type="CDD" id="cd20078">
    <property type="entry name" value="XPF_nuclease_XPF_euk"/>
    <property type="match status" value="1"/>
</dbReference>
<dbReference type="PANTHER" id="PTHR10150:SF0">
    <property type="entry name" value="DNA REPAIR ENDONUCLEASE XPF"/>
    <property type="match status" value="1"/>
</dbReference>
<reference evidence="12 13" key="1">
    <citation type="submission" date="2020-11" db="EMBL/GenBank/DDBJ databases">
        <title>Kefir isolates.</title>
        <authorList>
            <person name="Marcisauskas S."/>
            <person name="Kim Y."/>
            <person name="Blasche S."/>
        </authorList>
    </citation>
    <scope>NUCLEOTIDE SEQUENCE [LARGE SCALE GENOMIC DNA]</scope>
    <source>
        <strain evidence="12 13">OG2</strain>
    </source>
</reference>
<evidence type="ECO:0000256" key="3">
    <source>
        <dbReference type="ARBA" id="ARBA00022722"/>
    </source>
</evidence>
<feature type="domain" description="ERCC4" evidence="11">
    <location>
        <begin position="836"/>
        <end position="916"/>
    </location>
</feature>
<dbReference type="GO" id="GO:0003697">
    <property type="term" value="F:single-stranded DNA binding"/>
    <property type="evidence" value="ECO:0007669"/>
    <property type="project" value="InterPro"/>
</dbReference>
<dbReference type="SUPFAM" id="SSF47781">
    <property type="entry name" value="RuvA domain 2-like"/>
    <property type="match status" value="1"/>
</dbReference>
<dbReference type="GO" id="GO:0000712">
    <property type="term" value="P:resolution of meiotic recombination intermediates"/>
    <property type="evidence" value="ECO:0007669"/>
    <property type="project" value="TreeGrafter"/>
</dbReference>
<comment type="caution">
    <text evidence="12">The sequence shown here is derived from an EMBL/GenBank/DDBJ whole genome shotgun (WGS) entry which is preliminary data.</text>
</comment>
<dbReference type="GO" id="GO:0000724">
    <property type="term" value="P:double-strand break repair via homologous recombination"/>
    <property type="evidence" value="ECO:0007669"/>
    <property type="project" value="TreeGrafter"/>
</dbReference>
<dbReference type="GO" id="GO:1901255">
    <property type="term" value="P:nucleotide-excision repair involved in interstrand cross-link repair"/>
    <property type="evidence" value="ECO:0007669"/>
    <property type="project" value="TreeGrafter"/>
</dbReference>
<dbReference type="Gene3D" id="3.40.50.10130">
    <property type="match status" value="1"/>
</dbReference>
<dbReference type="InterPro" id="IPR006167">
    <property type="entry name" value="XPF"/>
</dbReference>
<feature type="compositionally biased region" description="Basic and acidic residues" evidence="10">
    <location>
        <begin position="56"/>
        <end position="76"/>
    </location>
</feature>
<comment type="similarity">
    <text evidence="2">Belongs to the XPF family.</text>
</comment>
<keyword evidence="8" id="KW-0234">DNA repair</keyword>
<evidence type="ECO:0000256" key="8">
    <source>
        <dbReference type="ARBA" id="ARBA00023204"/>
    </source>
</evidence>
<dbReference type="AlphaFoldDB" id="A0A9P6VYR0"/>
<accession>A0A9P6VYR0</accession>
<evidence type="ECO:0000256" key="5">
    <source>
        <dbReference type="ARBA" id="ARBA00022763"/>
    </source>
</evidence>
<dbReference type="SUPFAM" id="SSF52980">
    <property type="entry name" value="Restriction endonuclease-like"/>
    <property type="match status" value="1"/>
</dbReference>
<evidence type="ECO:0000256" key="2">
    <source>
        <dbReference type="ARBA" id="ARBA00010015"/>
    </source>
</evidence>
<dbReference type="EMBL" id="PUHR01000204">
    <property type="protein sequence ID" value="KAG0658814.1"/>
    <property type="molecule type" value="Genomic_DNA"/>
</dbReference>
<proteinExistence type="inferred from homology"/>
<keyword evidence="4" id="KW-0255">Endonuclease</keyword>
<comment type="subcellular location">
    <subcellularLocation>
        <location evidence="1">Nucleus</location>
    </subcellularLocation>
</comment>
<keyword evidence="9" id="KW-0539">Nucleus</keyword>
<dbReference type="GO" id="GO:0003684">
    <property type="term" value="F:damaged DNA binding"/>
    <property type="evidence" value="ECO:0007669"/>
    <property type="project" value="TreeGrafter"/>
</dbReference>
<dbReference type="InterPro" id="IPR011335">
    <property type="entry name" value="Restrct_endonuc-II-like"/>
</dbReference>
<dbReference type="OrthoDB" id="361020at2759"/>
<dbReference type="Proteomes" id="UP000750334">
    <property type="component" value="Unassembled WGS sequence"/>
</dbReference>
<dbReference type="FunFam" id="3.40.50.10130:FF:000009">
    <property type="entry name" value="UV endonuclease"/>
    <property type="match status" value="1"/>
</dbReference>
<dbReference type="Pfam" id="PF02732">
    <property type="entry name" value="ERCC4"/>
    <property type="match status" value="1"/>
</dbReference>
<feature type="region of interest" description="Disordered" evidence="10">
    <location>
        <begin position="992"/>
        <end position="1021"/>
    </location>
</feature>
<dbReference type="InterPro" id="IPR010994">
    <property type="entry name" value="RuvA_2-like"/>
</dbReference>
<protein>
    <recommendedName>
        <fullName evidence="11">ERCC4 domain-containing protein</fullName>
    </recommendedName>
</protein>
<evidence type="ECO:0000256" key="1">
    <source>
        <dbReference type="ARBA" id="ARBA00004123"/>
    </source>
</evidence>
<dbReference type="InterPro" id="IPR006166">
    <property type="entry name" value="ERCC4_domain"/>
</dbReference>
<evidence type="ECO:0000256" key="4">
    <source>
        <dbReference type="ARBA" id="ARBA00022759"/>
    </source>
</evidence>
<dbReference type="SMART" id="SM00891">
    <property type="entry name" value="ERCC4"/>
    <property type="match status" value="1"/>
</dbReference>
<dbReference type="GO" id="GO:0000110">
    <property type="term" value="C:nucleotide-excision repair factor 1 complex"/>
    <property type="evidence" value="ECO:0007669"/>
    <property type="project" value="TreeGrafter"/>
</dbReference>
<dbReference type="NCBIfam" id="TIGR00596">
    <property type="entry name" value="rad1"/>
    <property type="match status" value="1"/>
</dbReference>